<evidence type="ECO:0000259" key="3">
    <source>
        <dbReference type="PROSITE" id="PS50966"/>
    </source>
</evidence>
<dbReference type="AlphaFoldDB" id="A0A444X2U5"/>
<sequence>MAYLRGTFCAGYRTTSRCEGINAFIKDFLKSTESILELVHSLDRVVKDYWNNEVTAQFYSTYYSLVLTTELDSIELFASKVYTQAVFREVKKQIKSVATLLFRGRDSISRTCVYKFSKMGKPNKTHRVLYDSNEEKIECKCSMWNSEGISCNHIFYLMKYEGLEKIPEGLILSRWCKDAKDWRSKPPPKVQRAIKDACLDMVPFVGR</sequence>
<dbReference type="PANTHER" id="PTHR31669:SF251">
    <property type="entry name" value="PROTEIN FAR1-RELATED SEQUENCE"/>
    <property type="match status" value="1"/>
</dbReference>
<comment type="subcellular location">
    <subcellularLocation>
        <location evidence="2">Nucleus</location>
    </subcellularLocation>
</comment>
<dbReference type="InterPro" id="IPR007527">
    <property type="entry name" value="Znf_SWIM"/>
</dbReference>
<proteinExistence type="inferred from homology"/>
<dbReference type="PANTHER" id="PTHR31669">
    <property type="entry name" value="PROTEIN FAR1-RELATED SEQUENCE 10-RELATED"/>
    <property type="match status" value="1"/>
</dbReference>
<evidence type="ECO:0000313" key="5">
    <source>
        <dbReference type="Proteomes" id="UP000289738"/>
    </source>
</evidence>
<comment type="caution">
    <text evidence="4">The sequence shown here is derived from an EMBL/GenBank/DDBJ whole genome shotgun (WGS) entry which is preliminary data.</text>
</comment>
<dbReference type="PROSITE" id="PS50966">
    <property type="entry name" value="ZF_SWIM"/>
    <property type="match status" value="1"/>
</dbReference>
<protein>
    <recommendedName>
        <fullName evidence="2">Protein FAR1-RELATED SEQUENCE</fullName>
    </recommendedName>
</protein>
<dbReference type="GO" id="GO:0008270">
    <property type="term" value="F:zinc ion binding"/>
    <property type="evidence" value="ECO:0007669"/>
    <property type="project" value="UniProtKB-UniRule"/>
</dbReference>
<keyword evidence="2" id="KW-0862">Zinc</keyword>
<name>A0A444X2U5_ARAHY</name>
<accession>A0A444X2U5</accession>
<dbReference type="GO" id="GO:0006355">
    <property type="term" value="P:regulation of DNA-templated transcription"/>
    <property type="evidence" value="ECO:0007669"/>
    <property type="project" value="UniProtKB-UniRule"/>
</dbReference>
<dbReference type="Proteomes" id="UP000289738">
    <property type="component" value="Chromosome B10"/>
</dbReference>
<keyword evidence="5" id="KW-1185">Reference proteome</keyword>
<organism evidence="4 5">
    <name type="scientific">Arachis hypogaea</name>
    <name type="common">Peanut</name>
    <dbReference type="NCBI Taxonomy" id="3818"/>
    <lineage>
        <taxon>Eukaryota</taxon>
        <taxon>Viridiplantae</taxon>
        <taxon>Streptophyta</taxon>
        <taxon>Embryophyta</taxon>
        <taxon>Tracheophyta</taxon>
        <taxon>Spermatophyta</taxon>
        <taxon>Magnoliopsida</taxon>
        <taxon>eudicotyledons</taxon>
        <taxon>Gunneridae</taxon>
        <taxon>Pentapetalae</taxon>
        <taxon>rosids</taxon>
        <taxon>fabids</taxon>
        <taxon>Fabales</taxon>
        <taxon>Fabaceae</taxon>
        <taxon>Papilionoideae</taxon>
        <taxon>50 kb inversion clade</taxon>
        <taxon>dalbergioids sensu lato</taxon>
        <taxon>Dalbergieae</taxon>
        <taxon>Pterocarpus clade</taxon>
        <taxon>Arachis</taxon>
    </lineage>
</organism>
<comment type="similarity">
    <text evidence="2">Belongs to the FHY3/FAR1 family.</text>
</comment>
<evidence type="ECO:0000256" key="2">
    <source>
        <dbReference type="RuleBase" id="RU367018"/>
    </source>
</evidence>
<reference evidence="4 5" key="1">
    <citation type="submission" date="2019-01" db="EMBL/GenBank/DDBJ databases">
        <title>Sequencing of cultivated peanut Arachis hypogaea provides insights into genome evolution and oil improvement.</title>
        <authorList>
            <person name="Chen X."/>
        </authorList>
    </citation>
    <scope>NUCLEOTIDE SEQUENCE [LARGE SCALE GENOMIC DNA]</scope>
    <source>
        <strain evidence="5">cv. Fuhuasheng</strain>
        <tissue evidence="4">Leaves</tissue>
    </source>
</reference>
<comment type="function">
    <text evidence="2">Putative transcription activator involved in regulating light control of development.</text>
</comment>
<keyword evidence="1 2" id="KW-0863">Zinc-finger</keyword>
<keyword evidence="2" id="KW-0539">Nucleus</keyword>
<evidence type="ECO:0000256" key="1">
    <source>
        <dbReference type="PROSITE-ProRule" id="PRU00325"/>
    </source>
</evidence>
<evidence type="ECO:0000313" key="4">
    <source>
        <dbReference type="EMBL" id="RYQ84001.1"/>
    </source>
</evidence>
<dbReference type="EMBL" id="SDMP01000020">
    <property type="protein sequence ID" value="RYQ84001.1"/>
    <property type="molecule type" value="Genomic_DNA"/>
</dbReference>
<gene>
    <name evidence="4" type="ORF">Ahy_B10g102894</name>
</gene>
<dbReference type="InterPro" id="IPR031052">
    <property type="entry name" value="FHY3/FAR1"/>
</dbReference>
<dbReference type="GO" id="GO:0005634">
    <property type="term" value="C:nucleus"/>
    <property type="evidence" value="ECO:0007669"/>
    <property type="project" value="UniProtKB-SubCell"/>
</dbReference>
<keyword evidence="2" id="KW-0479">Metal-binding</keyword>
<feature type="domain" description="SWIM-type" evidence="3">
    <location>
        <begin position="126"/>
        <end position="162"/>
    </location>
</feature>